<keyword evidence="7" id="KW-1185">Reference proteome</keyword>
<comment type="caution">
    <text evidence="6">The sequence shown here is derived from an EMBL/GenBank/DDBJ whole genome shotgun (WGS) entry which is preliminary data.</text>
</comment>
<dbReference type="InterPro" id="IPR027038">
    <property type="entry name" value="RanGap"/>
</dbReference>
<feature type="region of interest" description="Disordered" evidence="5">
    <location>
        <begin position="118"/>
        <end position="140"/>
    </location>
</feature>
<dbReference type="Proteomes" id="UP001485043">
    <property type="component" value="Unassembled WGS sequence"/>
</dbReference>
<dbReference type="PANTHER" id="PTHR24113">
    <property type="entry name" value="RAN GTPASE-ACTIVATING PROTEIN 1"/>
    <property type="match status" value="1"/>
</dbReference>
<dbReference type="GO" id="GO:0005634">
    <property type="term" value="C:nucleus"/>
    <property type="evidence" value="ECO:0007669"/>
    <property type="project" value="TreeGrafter"/>
</dbReference>
<dbReference type="Gene3D" id="3.80.10.10">
    <property type="entry name" value="Ribonuclease Inhibitor"/>
    <property type="match status" value="2"/>
</dbReference>
<dbReference type="GO" id="GO:0005096">
    <property type="term" value="F:GTPase activator activity"/>
    <property type="evidence" value="ECO:0007669"/>
    <property type="project" value="UniProtKB-KW"/>
</dbReference>
<dbReference type="SUPFAM" id="SSF52047">
    <property type="entry name" value="RNI-like"/>
    <property type="match status" value="1"/>
</dbReference>
<keyword evidence="4" id="KW-0677">Repeat</keyword>
<name>A0AAW1S1Q6_9CHLO</name>
<feature type="compositionally biased region" description="Low complexity" evidence="5">
    <location>
        <begin position="248"/>
        <end position="265"/>
    </location>
</feature>
<keyword evidence="2" id="KW-0343">GTPase activation</keyword>
<evidence type="ECO:0000313" key="7">
    <source>
        <dbReference type="Proteomes" id="UP001485043"/>
    </source>
</evidence>
<dbReference type="InterPro" id="IPR032675">
    <property type="entry name" value="LRR_dom_sf"/>
</dbReference>
<keyword evidence="3" id="KW-0433">Leucine-rich repeat</keyword>
<feature type="compositionally biased region" description="Pro residues" evidence="5">
    <location>
        <begin position="180"/>
        <end position="196"/>
    </location>
</feature>
<reference evidence="6 7" key="1">
    <citation type="journal article" date="2024" name="Nat. Commun.">
        <title>Phylogenomics reveals the evolutionary origins of lichenization in chlorophyte algae.</title>
        <authorList>
            <person name="Puginier C."/>
            <person name="Libourel C."/>
            <person name="Otte J."/>
            <person name="Skaloud P."/>
            <person name="Haon M."/>
            <person name="Grisel S."/>
            <person name="Petersen M."/>
            <person name="Berrin J.G."/>
            <person name="Delaux P.M."/>
            <person name="Dal Grande F."/>
            <person name="Keller J."/>
        </authorList>
    </citation>
    <scope>NUCLEOTIDE SEQUENCE [LARGE SCALE GENOMIC DNA]</scope>
    <source>
        <strain evidence="6 7">SAG 2523</strain>
    </source>
</reference>
<evidence type="ECO:0000256" key="3">
    <source>
        <dbReference type="ARBA" id="ARBA00022614"/>
    </source>
</evidence>
<dbReference type="InterPro" id="IPR001611">
    <property type="entry name" value="Leu-rich_rpt"/>
</dbReference>
<feature type="region of interest" description="Disordered" evidence="5">
    <location>
        <begin position="163"/>
        <end position="284"/>
    </location>
</feature>
<organism evidence="6 7">
    <name type="scientific">Apatococcus fuscideae</name>
    <dbReference type="NCBI Taxonomy" id="2026836"/>
    <lineage>
        <taxon>Eukaryota</taxon>
        <taxon>Viridiplantae</taxon>
        <taxon>Chlorophyta</taxon>
        <taxon>core chlorophytes</taxon>
        <taxon>Trebouxiophyceae</taxon>
        <taxon>Chlorellales</taxon>
        <taxon>Chlorellaceae</taxon>
        <taxon>Apatococcus</taxon>
    </lineage>
</organism>
<evidence type="ECO:0000256" key="5">
    <source>
        <dbReference type="SAM" id="MobiDB-lite"/>
    </source>
</evidence>
<sequence length="1418" mass="154601">MADTEQEAWDIDPLNMAQTLLGLAAPKLTPRSAKRMDEIALRMLNVPNLVCATADQKGILLSLDSLQDAINLRKYGRKDMLLAKMRLDQFAHAPMNWADLRGAIQKRKPEADRLAIDADAGQLTLRSPRRQPGGRGHRDATHLRASSILAQAKADSLKELKLAHGPTMRPAPHRATRSMPPSPRLPPLARPQPPPTQGSTSRSRATRSRPSSPRSRSRVPSPTDSPRQGSPLMSPASARSQTPLTPALRPRSTTPGTRPGTLTSSQSRRASMRPAKQKRVRMMESSSMGFIETNRHSADMRAALDELDDLDVEGASDGDLQDEIPSWAEVFEEACRDLEKAQEAESAPLARLRSGWQAAVVEEQGVNLYRERCKGLGIFALSEVIAVLGRPTADLSQCYMGTPGVHAFAHALSCNTVVRELILRNNGLTDQGAGYIVRALLVASGNPLPAWLLLPNDQEATGRGSRLAMLKPRASKDLPGAPKMAKSASLLLERQHEAFVAAEDGDAAGQVTSLTIAENPLTSKGIEDILNLFNPQIAENQQLTVLRLEKCGITDALGVAVAEAIAKSKGTLQQLSLSQNGLKNGAAQALGSLLRTFRSLTHLDVSWNEIKALGAKHLATGLLYNGTLRNLSLAWNGLYDEGCFHIADLVAKSACLEELDASHVQMGTAGCIVFSEALRSNTSLERVLLHGNPLGQAGGWHIMDAIISGTSVPYIGLAGANFFAAGIDVAGRSPIGRFNPAYPQGYYTLDLEDRAQRAIAIMLCRADLNSGEDLMRGVMLNGRPAGGTVTRLKWPSRLPSKGRLNLEFATPRGKREMALMNDAKLAAFVDSLSEEHMANVEKLSLVHLFSSCQLLTGRQASAILRPFADGEEKMDAALMLFTRLVSNSSLEGLSAREQKRLSSRLGVLTAFRATNPTGHYELSLSSMVDRMMARRLADLSLAEGDALTWRAISWEDQWFHSSTGLPTSWHGQIPDRGLLYLDYVSADRPAPGRGALEDVELQGKLRAEGVFGHSLKGQDGWPAAPGPQAGTAQLCRLRVLSPTIVVTSEQVKAMLPGIRPGAERVEAVVSLYCRLADPENLWTVMYSLKGLEQSSVMTRLGLKATFNPKRCSHHFLLDWSNPEHLEVGRKLNELALRMTDVKTWHNTRVFGKKKSMVENGGMMAVLTTESFTPIIEVDILGPDSHELLGFSEDRFQQISLAERMDALNRYGAKMENTRLKQMHHYYGGGMGPAGLLEFTPRGTSLLPGTTNSITLANMGSLEQLQAEAASAEDAKAALGQQWGPDGYVDGRKPPWMLQWERTMRQNVALEARSQSPLSDIFLRYTSPGCDRMSLSQLKEAMVAHGHAKAEAQHAEQLARTVVEFRPWEQAPGLPGSFSSTPPMDPSRAGYSVLPLLTYDDFERIWMSASLTGQSLARH</sequence>
<dbReference type="EMBL" id="JALJOV010001821">
    <property type="protein sequence ID" value="KAK9839896.1"/>
    <property type="molecule type" value="Genomic_DNA"/>
</dbReference>
<dbReference type="GO" id="GO:0005829">
    <property type="term" value="C:cytosol"/>
    <property type="evidence" value="ECO:0007669"/>
    <property type="project" value="TreeGrafter"/>
</dbReference>
<gene>
    <name evidence="6" type="ORF">WJX84_004286</name>
</gene>
<protein>
    <submittedName>
        <fullName evidence="6">Uncharacterized protein</fullName>
    </submittedName>
</protein>
<evidence type="ECO:0000256" key="2">
    <source>
        <dbReference type="ARBA" id="ARBA00022468"/>
    </source>
</evidence>
<evidence type="ECO:0000313" key="6">
    <source>
        <dbReference type="EMBL" id="KAK9839896.1"/>
    </source>
</evidence>
<accession>A0AAW1S1Q6</accession>
<comment type="subcellular location">
    <subcellularLocation>
        <location evidence="1">Cytoplasm</location>
        <location evidence="1">Cytoskeleton</location>
        <location evidence="1">Cilium axoneme</location>
    </subcellularLocation>
</comment>
<dbReference type="PANTHER" id="PTHR24113:SF12">
    <property type="entry name" value="RAN GTPASE-ACTIVATING PROTEIN 1"/>
    <property type="match status" value="1"/>
</dbReference>
<dbReference type="GO" id="GO:0005930">
    <property type="term" value="C:axoneme"/>
    <property type="evidence" value="ECO:0007669"/>
    <property type="project" value="UniProtKB-SubCell"/>
</dbReference>
<dbReference type="GO" id="GO:0031267">
    <property type="term" value="F:small GTPase binding"/>
    <property type="evidence" value="ECO:0007669"/>
    <property type="project" value="TreeGrafter"/>
</dbReference>
<dbReference type="SMART" id="SM00368">
    <property type="entry name" value="LRR_RI"/>
    <property type="match status" value="7"/>
</dbReference>
<dbReference type="Pfam" id="PF13516">
    <property type="entry name" value="LRR_6"/>
    <property type="match status" value="2"/>
</dbReference>
<feature type="compositionally biased region" description="Low complexity" evidence="5">
    <location>
        <begin position="199"/>
        <end position="227"/>
    </location>
</feature>
<evidence type="ECO:0000256" key="1">
    <source>
        <dbReference type="ARBA" id="ARBA00004430"/>
    </source>
</evidence>
<dbReference type="GO" id="GO:0048471">
    <property type="term" value="C:perinuclear region of cytoplasm"/>
    <property type="evidence" value="ECO:0007669"/>
    <property type="project" value="TreeGrafter"/>
</dbReference>
<evidence type="ECO:0000256" key="4">
    <source>
        <dbReference type="ARBA" id="ARBA00022737"/>
    </source>
</evidence>
<dbReference type="GO" id="GO:0006913">
    <property type="term" value="P:nucleocytoplasmic transport"/>
    <property type="evidence" value="ECO:0007669"/>
    <property type="project" value="TreeGrafter"/>
</dbReference>
<proteinExistence type="predicted"/>